<organism evidence="2 3">
    <name type="scientific">Malassezia cuniculi</name>
    <dbReference type="NCBI Taxonomy" id="948313"/>
    <lineage>
        <taxon>Eukaryota</taxon>
        <taxon>Fungi</taxon>
        <taxon>Dikarya</taxon>
        <taxon>Basidiomycota</taxon>
        <taxon>Ustilaginomycotina</taxon>
        <taxon>Malasseziomycetes</taxon>
        <taxon>Malasseziales</taxon>
        <taxon>Malasseziaceae</taxon>
        <taxon>Malassezia</taxon>
    </lineage>
</organism>
<keyword evidence="3" id="KW-1185">Reference proteome</keyword>
<dbReference type="AlphaFoldDB" id="A0AAF0ET36"/>
<evidence type="ECO:0000313" key="3">
    <source>
        <dbReference type="Proteomes" id="UP001219933"/>
    </source>
</evidence>
<name>A0AAF0ET36_9BASI</name>
<dbReference type="GO" id="GO:0019706">
    <property type="term" value="F:protein-cysteine S-palmitoyltransferase activity"/>
    <property type="evidence" value="ECO:0007669"/>
    <property type="project" value="UniProtKB-EC"/>
</dbReference>
<accession>A0AAF0ET36</accession>
<sequence length="104" mass="12219">MFHLYLILRNRTTLEYMEGVSHVQRGSQSRSPSQGQSQHSALLSRLNEVSGPRATHQRDKRFQKFALQHNMYDTGLFANWRQVMGTRWWLWLVPLGDPCVYANQ</sequence>
<evidence type="ECO:0000313" key="2">
    <source>
        <dbReference type="EMBL" id="WFD34745.1"/>
    </source>
</evidence>
<dbReference type="Proteomes" id="UP001219933">
    <property type="component" value="Chromosome 2"/>
</dbReference>
<reference evidence="2" key="1">
    <citation type="submission" date="2023-03" db="EMBL/GenBank/DDBJ databases">
        <title>Mating type loci evolution in Malassezia.</title>
        <authorList>
            <person name="Coelho M.A."/>
        </authorList>
    </citation>
    <scope>NUCLEOTIDE SEQUENCE</scope>
    <source>
        <strain evidence="2">CBS 11721</strain>
    </source>
</reference>
<gene>
    <name evidence="2" type="primary">PFA3</name>
    <name evidence="2" type="ORF">MCUN1_001589</name>
</gene>
<proteinExistence type="predicted"/>
<dbReference type="EMBL" id="CP119878">
    <property type="protein sequence ID" value="WFD34745.1"/>
    <property type="molecule type" value="Genomic_DNA"/>
</dbReference>
<dbReference type="EC" id="2.3.1.225" evidence="2"/>
<feature type="region of interest" description="Disordered" evidence="1">
    <location>
        <begin position="23"/>
        <end position="57"/>
    </location>
</feature>
<keyword evidence="2" id="KW-0012">Acyltransferase</keyword>
<evidence type="ECO:0000256" key="1">
    <source>
        <dbReference type="SAM" id="MobiDB-lite"/>
    </source>
</evidence>
<keyword evidence="2" id="KW-0808">Transferase</keyword>
<feature type="compositionally biased region" description="Low complexity" evidence="1">
    <location>
        <begin position="24"/>
        <end position="38"/>
    </location>
</feature>
<protein>
    <submittedName>
        <fullName evidence="2">Protein S-acyltransferase</fullName>
        <ecNumber evidence="2">2.3.1.225</ecNumber>
    </submittedName>
</protein>